<name>A0A813L931_POLGL</name>
<dbReference type="InterPro" id="IPR011993">
    <property type="entry name" value="PH-like_dom_sf"/>
</dbReference>
<organism evidence="4 5">
    <name type="scientific">Polarella glacialis</name>
    <name type="common">Dinoflagellate</name>
    <dbReference type="NCBI Taxonomy" id="89957"/>
    <lineage>
        <taxon>Eukaryota</taxon>
        <taxon>Sar</taxon>
        <taxon>Alveolata</taxon>
        <taxon>Dinophyceae</taxon>
        <taxon>Suessiales</taxon>
        <taxon>Suessiaceae</taxon>
        <taxon>Polarella</taxon>
    </lineage>
</organism>
<reference evidence="4" key="1">
    <citation type="submission" date="2021-02" db="EMBL/GenBank/DDBJ databases">
        <authorList>
            <person name="Dougan E. K."/>
            <person name="Rhodes N."/>
            <person name="Thang M."/>
            <person name="Chan C."/>
        </authorList>
    </citation>
    <scope>NUCLEOTIDE SEQUENCE</scope>
</reference>
<evidence type="ECO:0000256" key="2">
    <source>
        <dbReference type="SAM" id="Phobius"/>
    </source>
</evidence>
<protein>
    <recommendedName>
        <fullName evidence="3">PH domain-containing protein</fullName>
    </recommendedName>
</protein>
<dbReference type="InterPro" id="IPR001849">
    <property type="entry name" value="PH_domain"/>
</dbReference>
<comment type="caution">
    <text evidence="4">The sequence shown here is derived from an EMBL/GenBank/DDBJ whole genome shotgun (WGS) entry which is preliminary data.</text>
</comment>
<evidence type="ECO:0000313" key="4">
    <source>
        <dbReference type="EMBL" id="CAE8718235.1"/>
    </source>
</evidence>
<feature type="transmembrane region" description="Helical" evidence="2">
    <location>
        <begin position="278"/>
        <end position="301"/>
    </location>
</feature>
<sequence length="515" mass="55764">MVVQGWLYKRSTWHRHGEQKRWVVLHDEQTCTLTYYKAIPKVLGGRRLTEGDAPGAHEIFRVGKVLLQDVVGVESKEVSKGLFEIILSDQVIDFRAVSEVEAMTWLAALRPLVGPAGSKIVKPREGYQPPSNHCPAVPWSVEAVWLNEDHHGSEHHQDAPLSQVASLGPAFDPRSAEASRVKILLSDGTTLAVDLRQQGLEDGEFHEVASAGDSVLLAKLRRASAQTIDSSSYDQDSGRTPGNVPAASSREQLMIQAVVNGLIGASVTVVLATVMPELVFPFALSLVLLLLVAAAAAHLVAARRGAAGAGKESVVNGAGTWLLELNSARTSRGPARRLSHPKRTPSMVLEPGPAPLDASGRTATVPEDAVDFSGNWKLDVGRSGDPTDLLKALGVPWVARVALQSTQRTVIIEHDGLEWTETTISSVIRRTVHMTLDGSVHNEINPVDKTAVAMSTSFEENGRCISTRSVLANGMKQMTRRYIQDGGRTYAVSIELAVSSDQVIRLSNYFNREDN</sequence>
<keyword evidence="2" id="KW-0812">Transmembrane</keyword>
<keyword evidence="2" id="KW-0472">Membrane</keyword>
<feature type="compositionally biased region" description="Basic residues" evidence="1">
    <location>
        <begin position="334"/>
        <end position="343"/>
    </location>
</feature>
<gene>
    <name evidence="4" type="ORF">PGLA2088_LOCUS39970</name>
</gene>
<evidence type="ECO:0000259" key="3">
    <source>
        <dbReference type="PROSITE" id="PS50003"/>
    </source>
</evidence>
<accession>A0A813L931</accession>
<dbReference type="SUPFAM" id="SSF50729">
    <property type="entry name" value="PH domain-like"/>
    <property type="match status" value="1"/>
</dbReference>
<dbReference type="EMBL" id="CAJNNW010033341">
    <property type="protein sequence ID" value="CAE8718235.1"/>
    <property type="molecule type" value="Genomic_DNA"/>
</dbReference>
<evidence type="ECO:0000313" key="5">
    <source>
        <dbReference type="Proteomes" id="UP000626109"/>
    </source>
</evidence>
<feature type="region of interest" description="Disordered" evidence="1">
    <location>
        <begin position="332"/>
        <end position="353"/>
    </location>
</feature>
<dbReference type="Pfam" id="PF00169">
    <property type="entry name" value="PH"/>
    <property type="match status" value="1"/>
</dbReference>
<dbReference type="PROSITE" id="PS50003">
    <property type="entry name" value="PH_DOMAIN"/>
    <property type="match status" value="1"/>
</dbReference>
<dbReference type="Proteomes" id="UP000626109">
    <property type="component" value="Unassembled WGS sequence"/>
</dbReference>
<feature type="transmembrane region" description="Helical" evidence="2">
    <location>
        <begin position="253"/>
        <end position="272"/>
    </location>
</feature>
<proteinExistence type="predicted"/>
<dbReference type="Gene3D" id="2.40.128.20">
    <property type="match status" value="1"/>
</dbReference>
<dbReference type="SUPFAM" id="SSF50814">
    <property type="entry name" value="Lipocalins"/>
    <property type="match status" value="1"/>
</dbReference>
<feature type="domain" description="PH" evidence="3">
    <location>
        <begin position="1"/>
        <end position="114"/>
    </location>
</feature>
<dbReference type="AlphaFoldDB" id="A0A813L931"/>
<keyword evidence="2" id="KW-1133">Transmembrane helix</keyword>
<dbReference type="Gene3D" id="2.30.29.30">
    <property type="entry name" value="Pleckstrin-homology domain (PH domain)/Phosphotyrosine-binding domain (PTB)"/>
    <property type="match status" value="1"/>
</dbReference>
<dbReference type="SMART" id="SM00233">
    <property type="entry name" value="PH"/>
    <property type="match status" value="1"/>
</dbReference>
<evidence type="ECO:0000256" key="1">
    <source>
        <dbReference type="SAM" id="MobiDB-lite"/>
    </source>
</evidence>
<dbReference type="CDD" id="cd00821">
    <property type="entry name" value="PH"/>
    <property type="match status" value="1"/>
</dbReference>
<dbReference type="InterPro" id="IPR012674">
    <property type="entry name" value="Calycin"/>
</dbReference>